<keyword evidence="1" id="KW-1133">Transmembrane helix</keyword>
<gene>
    <name evidence="2" type="ORF">SDC9_22284</name>
</gene>
<comment type="caution">
    <text evidence="2">The sequence shown here is derived from an EMBL/GenBank/DDBJ whole genome shotgun (WGS) entry which is preliminary data.</text>
</comment>
<evidence type="ECO:0000256" key="1">
    <source>
        <dbReference type="SAM" id="Phobius"/>
    </source>
</evidence>
<evidence type="ECO:0000313" key="2">
    <source>
        <dbReference type="EMBL" id="MPL76439.1"/>
    </source>
</evidence>
<proteinExistence type="predicted"/>
<keyword evidence="1" id="KW-0812">Transmembrane</keyword>
<dbReference type="AlphaFoldDB" id="A0A644UC63"/>
<organism evidence="2">
    <name type="scientific">bioreactor metagenome</name>
    <dbReference type="NCBI Taxonomy" id="1076179"/>
    <lineage>
        <taxon>unclassified sequences</taxon>
        <taxon>metagenomes</taxon>
        <taxon>ecological metagenomes</taxon>
    </lineage>
</organism>
<dbReference type="PROSITE" id="PS51257">
    <property type="entry name" value="PROKAR_LIPOPROTEIN"/>
    <property type="match status" value="1"/>
</dbReference>
<protein>
    <submittedName>
        <fullName evidence="2">Uncharacterized protein</fullName>
    </submittedName>
</protein>
<keyword evidence="1" id="KW-0472">Membrane</keyword>
<reference evidence="2" key="1">
    <citation type="submission" date="2019-08" db="EMBL/GenBank/DDBJ databases">
        <authorList>
            <person name="Kucharzyk K."/>
            <person name="Murdoch R.W."/>
            <person name="Higgins S."/>
            <person name="Loffler F."/>
        </authorList>
    </citation>
    <scope>NUCLEOTIDE SEQUENCE</scope>
</reference>
<accession>A0A644UC63</accession>
<sequence>MLHENKKYIIVGFGLCVLLMAACYWVHSGKDVLDNGAGVESVREQLDSAATTEREITEGIESAENRTQNIQDGIEQGEAAVYNAAERADCIEENLTDADGLIAGCQRILENVRRRGEEKTDGN</sequence>
<feature type="transmembrane region" description="Helical" evidence="1">
    <location>
        <begin position="7"/>
        <end position="27"/>
    </location>
</feature>
<name>A0A644UC63_9ZZZZ</name>
<dbReference type="EMBL" id="VSSQ01000097">
    <property type="protein sequence ID" value="MPL76439.1"/>
    <property type="molecule type" value="Genomic_DNA"/>
</dbReference>